<comment type="caution">
    <text evidence="8">Lacks conserved residue(s) required for the propagation of feature annotation.</text>
</comment>
<feature type="transmembrane region" description="Helical" evidence="8">
    <location>
        <begin position="288"/>
        <end position="312"/>
    </location>
</feature>
<dbReference type="GO" id="GO:0016323">
    <property type="term" value="C:basolateral plasma membrane"/>
    <property type="evidence" value="ECO:0007669"/>
    <property type="project" value="TreeGrafter"/>
</dbReference>
<feature type="transmembrane region" description="Helical" evidence="8">
    <location>
        <begin position="396"/>
        <end position="416"/>
    </location>
</feature>
<reference evidence="10" key="3">
    <citation type="submission" date="2023-05" db="EMBL/GenBank/DDBJ databases">
        <authorList>
            <person name="Smith C.H."/>
        </authorList>
    </citation>
    <scope>NUCLEOTIDE SEQUENCE</scope>
    <source>
        <strain evidence="10">CHS0354</strain>
        <tissue evidence="10">Mantle</tissue>
    </source>
</reference>
<evidence type="ECO:0000256" key="6">
    <source>
        <dbReference type="ARBA" id="ARBA00023136"/>
    </source>
</evidence>
<evidence type="ECO:0000256" key="1">
    <source>
        <dbReference type="ARBA" id="ARBA00004651"/>
    </source>
</evidence>
<evidence type="ECO:0000259" key="9">
    <source>
        <dbReference type="PROSITE" id="PS51465"/>
    </source>
</evidence>
<feature type="domain" description="Kazal-like" evidence="9">
    <location>
        <begin position="470"/>
        <end position="521"/>
    </location>
</feature>
<comment type="subcellular location">
    <subcellularLocation>
        <location evidence="1 8">Cell membrane</location>
        <topology evidence="1 8">Multi-pass membrane protein</topology>
    </subcellularLocation>
</comment>
<feature type="transmembrane region" description="Helical" evidence="8">
    <location>
        <begin position="104"/>
        <end position="125"/>
    </location>
</feature>
<evidence type="ECO:0000256" key="2">
    <source>
        <dbReference type="ARBA" id="ARBA00009657"/>
    </source>
</evidence>
<feature type="transmembrane region" description="Helical" evidence="8">
    <location>
        <begin position="245"/>
        <end position="268"/>
    </location>
</feature>
<dbReference type="InterPro" id="IPR002350">
    <property type="entry name" value="Kazal_dom"/>
</dbReference>
<keyword evidence="11" id="KW-1185">Reference proteome</keyword>
<keyword evidence="8" id="KW-0813">Transport</keyword>
<dbReference type="AlphaFoldDB" id="A0AAE0VF18"/>
<dbReference type="Pfam" id="PF07648">
    <property type="entry name" value="Kazal_2"/>
    <property type="match status" value="1"/>
</dbReference>
<keyword evidence="7" id="KW-1015">Disulfide bond</keyword>
<sequence length="705" mass="77837">MDRPKIEMVYEDNEDDTKCGIGGCKPKCLQLFAKMAAFVGVYSISSLLTSTLNIYIASQITTLEKQFGLSSAQTGFILSCNDIGYLSTTLFASYLARRVHIPRILFASTMFYGVAGIVASTAYFVSIGSLRRHIRSSPGSEVFNISLNNSYESTNTFHYDIKTPEKSMNFLPFPVPMCSSDPMNSGLNCTENIGKFSIGLPNEYTLTVMVLISIGMLLQGVGKAPRYPLIASYIDDNVKQTKTPMFVGITTGIGIFGPAIAFACGGLFSNIYVTLEETLMTPTHPEWIGAWWLGFMVFGVLSLIAAIPLLFFPRRMKRTSPLKEWQKPQREKAKPFNFKDTVKDVVKIFHRLSLNSIFVLLVLGNCLLMFSVAGMVAFSSKYMEVEFHVPTWKANILMGAVAVVSASMGTVIGGCVTTKFRLHPVTCFKLLIAFHSVTLALSCLGFYLGCPTPSLVGFNKDYDGNAVNATAVTQTCESTCNCDSRDYFPVCGSDGMNYFSPCYAGCSSMNKLTLEGCSCIGVNGTAAPGLCKTECGMLFPALAVGAISNFFSTFCIMPMFTVFIRCVQHSDKAFAVGLSAFLATLLGWFPGPVVFGKVVDTACILWRKSCLRQGACALYDNDDLRYKLVGLQVLLKILPVILFIIAFIKARRKTNWSIEERQLEDVETVVFLNEKEMKKTPTDWDMEPIYKGRDQSKKFKSFSYQ</sequence>
<feature type="transmembrane region" description="Helical" evidence="8">
    <location>
        <begin position="35"/>
        <end position="56"/>
    </location>
</feature>
<evidence type="ECO:0000313" key="11">
    <source>
        <dbReference type="Proteomes" id="UP001195483"/>
    </source>
</evidence>
<dbReference type="PANTHER" id="PTHR11388:SF142">
    <property type="entry name" value="SOLUTE CARRIER ORGANIC ANION TRANSPORTER FAMILY MEMBER 5A1"/>
    <property type="match status" value="1"/>
</dbReference>
<name>A0AAE0VF18_9BIVA</name>
<dbReference type="InterPro" id="IPR004156">
    <property type="entry name" value="OATP"/>
</dbReference>
<evidence type="ECO:0000313" key="10">
    <source>
        <dbReference type="EMBL" id="KAK3576478.1"/>
    </source>
</evidence>
<comment type="caution">
    <text evidence="10">The sequence shown here is derived from an EMBL/GenBank/DDBJ whole genome shotgun (WGS) entry which is preliminary data.</text>
</comment>
<feature type="transmembrane region" description="Helical" evidence="8">
    <location>
        <begin position="628"/>
        <end position="648"/>
    </location>
</feature>
<dbReference type="Pfam" id="PF03137">
    <property type="entry name" value="OATP"/>
    <property type="match status" value="1"/>
</dbReference>
<dbReference type="SUPFAM" id="SSF100895">
    <property type="entry name" value="Kazal-type serine protease inhibitors"/>
    <property type="match status" value="1"/>
</dbReference>
<dbReference type="Proteomes" id="UP001195483">
    <property type="component" value="Unassembled WGS sequence"/>
</dbReference>
<dbReference type="Gene3D" id="1.20.1250.20">
    <property type="entry name" value="MFS general substrate transporter like domains"/>
    <property type="match status" value="1"/>
</dbReference>
<keyword evidence="5 8" id="KW-1133">Transmembrane helix</keyword>
<evidence type="ECO:0000256" key="5">
    <source>
        <dbReference type="ARBA" id="ARBA00022989"/>
    </source>
</evidence>
<protein>
    <recommendedName>
        <fullName evidence="8">Solute carrier organic anion transporter family member</fullName>
    </recommendedName>
</protein>
<dbReference type="EMBL" id="JAEAOA010001706">
    <property type="protein sequence ID" value="KAK3576478.1"/>
    <property type="molecule type" value="Genomic_DNA"/>
</dbReference>
<feature type="transmembrane region" description="Helical" evidence="8">
    <location>
        <begin position="538"/>
        <end position="561"/>
    </location>
</feature>
<proteinExistence type="inferred from homology"/>
<dbReference type="GO" id="GO:0015347">
    <property type="term" value="F:sodium-independent organic anion transmembrane transporter activity"/>
    <property type="evidence" value="ECO:0007669"/>
    <property type="project" value="TreeGrafter"/>
</dbReference>
<dbReference type="SUPFAM" id="SSF103473">
    <property type="entry name" value="MFS general substrate transporter"/>
    <property type="match status" value="1"/>
</dbReference>
<dbReference type="PROSITE" id="PS51465">
    <property type="entry name" value="KAZAL_2"/>
    <property type="match status" value="1"/>
</dbReference>
<feature type="transmembrane region" description="Helical" evidence="8">
    <location>
        <begin position="428"/>
        <end position="448"/>
    </location>
</feature>
<gene>
    <name evidence="10" type="ORF">CHS0354_028527</name>
</gene>
<evidence type="ECO:0000256" key="8">
    <source>
        <dbReference type="RuleBase" id="RU362056"/>
    </source>
</evidence>
<reference evidence="10" key="1">
    <citation type="journal article" date="2021" name="Genome Biol. Evol.">
        <title>A High-Quality Reference Genome for a Parasitic Bivalve with Doubly Uniparental Inheritance (Bivalvia: Unionida).</title>
        <authorList>
            <person name="Smith C.H."/>
        </authorList>
    </citation>
    <scope>NUCLEOTIDE SEQUENCE</scope>
    <source>
        <strain evidence="10">CHS0354</strain>
    </source>
</reference>
<evidence type="ECO:0000256" key="4">
    <source>
        <dbReference type="ARBA" id="ARBA00022692"/>
    </source>
</evidence>
<dbReference type="GO" id="GO:0043252">
    <property type="term" value="P:sodium-independent organic anion transport"/>
    <property type="evidence" value="ECO:0007669"/>
    <property type="project" value="TreeGrafter"/>
</dbReference>
<dbReference type="PANTHER" id="PTHR11388">
    <property type="entry name" value="ORGANIC ANION TRANSPORTER"/>
    <property type="match status" value="1"/>
</dbReference>
<evidence type="ECO:0000256" key="3">
    <source>
        <dbReference type="ARBA" id="ARBA00022475"/>
    </source>
</evidence>
<comment type="similarity">
    <text evidence="2 8">Belongs to the organo anion transporter (TC 2.A.60) family.</text>
</comment>
<keyword evidence="6 8" id="KW-0472">Membrane</keyword>
<keyword evidence="4 8" id="KW-0812">Transmembrane</keyword>
<reference evidence="10" key="2">
    <citation type="journal article" date="2021" name="Genome Biol. Evol.">
        <title>Developing a high-quality reference genome for a parasitic bivalve with doubly uniparental inheritance (Bivalvia: Unionida).</title>
        <authorList>
            <person name="Smith C.H."/>
        </authorList>
    </citation>
    <scope>NUCLEOTIDE SEQUENCE</scope>
    <source>
        <strain evidence="10">CHS0354</strain>
        <tissue evidence="10">Mantle</tissue>
    </source>
</reference>
<dbReference type="InterPro" id="IPR036259">
    <property type="entry name" value="MFS_trans_sf"/>
</dbReference>
<organism evidence="10 11">
    <name type="scientific">Potamilus streckersoni</name>
    <dbReference type="NCBI Taxonomy" id="2493646"/>
    <lineage>
        <taxon>Eukaryota</taxon>
        <taxon>Metazoa</taxon>
        <taxon>Spiralia</taxon>
        <taxon>Lophotrochozoa</taxon>
        <taxon>Mollusca</taxon>
        <taxon>Bivalvia</taxon>
        <taxon>Autobranchia</taxon>
        <taxon>Heteroconchia</taxon>
        <taxon>Palaeoheterodonta</taxon>
        <taxon>Unionida</taxon>
        <taxon>Unionoidea</taxon>
        <taxon>Unionidae</taxon>
        <taxon>Ambleminae</taxon>
        <taxon>Lampsilini</taxon>
        <taxon>Potamilus</taxon>
    </lineage>
</organism>
<dbReference type="NCBIfam" id="TIGR00805">
    <property type="entry name" value="oat"/>
    <property type="match status" value="1"/>
</dbReference>
<feature type="transmembrane region" description="Helical" evidence="8">
    <location>
        <begin position="573"/>
        <end position="591"/>
    </location>
</feature>
<dbReference type="Gene3D" id="3.30.60.30">
    <property type="match status" value="1"/>
</dbReference>
<keyword evidence="3" id="KW-1003">Cell membrane</keyword>
<evidence type="ECO:0000256" key="7">
    <source>
        <dbReference type="ARBA" id="ARBA00023157"/>
    </source>
</evidence>
<accession>A0AAE0VF18</accession>
<dbReference type="GO" id="GO:0006811">
    <property type="term" value="P:monoatomic ion transport"/>
    <property type="evidence" value="ECO:0007669"/>
    <property type="project" value="UniProtKB-KW"/>
</dbReference>
<feature type="transmembrane region" description="Helical" evidence="8">
    <location>
        <begin position="357"/>
        <end position="376"/>
    </location>
</feature>
<keyword evidence="8" id="KW-0406">Ion transport</keyword>
<dbReference type="CDD" id="cd17336">
    <property type="entry name" value="MFS_SLCO_OATP"/>
    <property type="match status" value="1"/>
</dbReference>
<dbReference type="InterPro" id="IPR036058">
    <property type="entry name" value="Kazal_dom_sf"/>
</dbReference>